<dbReference type="Gene3D" id="3.40.50.10330">
    <property type="entry name" value="Probable inorganic polyphosphate/atp-NAD kinase, domain 1"/>
    <property type="match status" value="1"/>
</dbReference>
<proteinExistence type="inferred from homology"/>
<dbReference type="PANTHER" id="PTHR12358:SF106">
    <property type="entry name" value="LIPID KINASE YEGS"/>
    <property type="match status" value="1"/>
</dbReference>
<accession>A0A2N6SZX9</accession>
<feature type="domain" description="DAGKc" evidence="3">
    <location>
        <begin position="1"/>
        <end position="147"/>
    </location>
</feature>
<dbReference type="InterPro" id="IPR016064">
    <property type="entry name" value="NAD/diacylglycerol_kinase_sf"/>
</dbReference>
<dbReference type="InterPro" id="IPR050187">
    <property type="entry name" value="Lipid_Phosphate_FormReg"/>
</dbReference>
<reference evidence="4 5" key="1">
    <citation type="submission" date="2017-09" db="EMBL/GenBank/DDBJ databases">
        <title>Bacterial strain isolated from the female urinary microbiota.</title>
        <authorList>
            <person name="Thomas-White K."/>
            <person name="Kumar N."/>
            <person name="Forster S."/>
            <person name="Putonti C."/>
            <person name="Lawley T."/>
            <person name="Wolfe A.J."/>
        </authorList>
    </citation>
    <scope>NUCLEOTIDE SEQUENCE [LARGE SCALE GENOMIC DNA]</scope>
    <source>
        <strain evidence="4 5">UMB0908</strain>
    </source>
</reference>
<comment type="similarity">
    <text evidence="2">Belongs to the diacylglycerol/lipid kinase family.</text>
</comment>
<dbReference type="PROSITE" id="PS50146">
    <property type="entry name" value="DAGK"/>
    <property type="match status" value="1"/>
</dbReference>
<dbReference type="Pfam" id="PF00781">
    <property type="entry name" value="DAGK_cat"/>
    <property type="match status" value="1"/>
</dbReference>
<evidence type="ECO:0000313" key="4">
    <source>
        <dbReference type="EMBL" id="PMC62610.1"/>
    </source>
</evidence>
<name>A0A2N6SZX9_9CORY</name>
<comment type="caution">
    <text evidence="4">The sequence shown here is derived from an EMBL/GenBank/DDBJ whole genome shotgun (WGS) entry which is preliminary data.</text>
</comment>
<dbReference type="Proteomes" id="UP000235363">
    <property type="component" value="Unassembled WGS sequence"/>
</dbReference>
<comment type="cofactor">
    <cofactor evidence="1">
        <name>Mg(2+)</name>
        <dbReference type="ChEBI" id="CHEBI:18420"/>
    </cofactor>
</comment>
<dbReference type="SMART" id="SM00046">
    <property type="entry name" value="DAGKc"/>
    <property type="match status" value="1"/>
</dbReference>
<protein>
    <submittedName>
        <fullName evidence="4">Diacylglycerol kinase</fullName>
    </submittedName>
</protein>
<keyword evidence="4" id="KW-0418">Kinase</keyword>
<dbReference type="InterPro" id="IPR001206">
    <property type="entry name" value="Diacylglycerol_kinase_cat_dom"/>
</dbReference>
<dbReference type="Gene3D" id="2.60.200.40">
    <property type="match status" value="1"/>
</dbReference>
<evidence type="ECO:0000259" key="3">
    <source>
        <dbReference type="PROSITE" id="PS50146"/>
    </source>
</evidence>
<dbReference type="SUPFAM" id="SSF111331">
    <property type="entry name" value="NAD kinase/diacylglycerol kinase-like"/>
    <property type="match status" value="1"/>
</dbReference>
<gene>
    <name evidence="4" type="ORF">CJ204_04670</name>
</gene>
<sequence length="363" mass="38675">MELVHALLISNPNSTSITESLTRTVVAQLRGVPGLHLRSVFTGHPGHATALVTGLTRDECDVVVCMGGDGTVNEVVNGLLGASPDGRPVRAADEIPAIAVIPSGSANVLAGALGLPRDPKLAARVIADLLRSGEDRAISVGRAAGRWFVVNAGLGVDAEVISHMEDLRAGGVSANPLRYVPTGLGAWNRMRTNPPRITAHADGELLGEDLPMAVVSNSNPWTFLGDLAVVTNPNTKLSGGLGFYGLTSIHGPKGMVAALRLAGAGQALWRLLKVEERELRDDDVDVVTLTSPEPLKFQIDGEYVDERSELEITCARDAVRFIAPAETREYGEDVGDKAWYLRLGAMLDRRIRALSLPRRGGRR</sequence>
<dbReference type="InterPro" id="IPR017438">
    <property type="entry name" value="ATP-NAD_kinase_N"/>
</dbReference>
<organism evidence="4 5">
    <name type="scientific">Corynebacterium xerosis</name>
    <dbReference type="NCBI Taxonomy" id="1725"/>
    <lineage>
        <taxon>Bacteria</taxon>
        <taxon>Bacillati</taxon>
        <taxon>Actinomycetota</taxon>
        <taxon>Actinomycetes</taxon>
        <taxon>Mycobacteriales</taxon>
        <taxon>Corynebacteriaceae</taxon>
        <taxon>Corynebacterium</taxon>
    </lineage>
</organism>
<dbReference type="GO" id="GO:0004143">
    <property type="term" value="F:ATP-dependent diacylglycerol kinase activity"/>
    <property type="evidence" value="ECO:0007669"/>
    <property type="project" value="TreeGrafter"/>
</dbReference>
<evidence type="ECO:0000256" key="1">
    <source>
        <dbReference type="ARBA" id="ARBA00001946"/>
    </source>
</evidence>
<dbReference type="AlphaFoldDB" id="A0A2N6SZX9"/>
<keyword evidence="4" id="KW-0808">Transferase</keyword>
<dbReference type="GO" id="GO:0005886">
    <property type="term" value="C:plasma membrane"/>
    <property type="evidence" value="ECO:0007669"/>
    <property type="project" value="TreeGrafter"/>
</dbReference>
<dbReference type="EMBL" id="PNHF01000008">
    <property type="protein sequence ID" value="PMC62610.1"/>
    <property type="molecule type" value="Genomic_DNA"/>
</dbReference>
<evidence type="ECO:0000256" key="2">
    <source>
        <dbReference type="ARBA" id="ARBA00005983"/>
    </source>
</evidence>
<evidence type="ECO:0000313" key="5">
    <source>
        <dbReference type="Proteomes" id="UP000235363"/>
    </source>
</evidence>
<dbReference type="PANTHER" id="PTHR12358">
    <property type="entry name" value="SPHINGOSINE KINASE"/>
    <property type="match status" value="1"/>
</dbReference>